<evidence type="ECO:0000256" key="12">
    <source>
        <dbReference type="ARBA" id="ARBA00023136"/>
    </source>
</evidence>
<keyword evidence="9 14" id="KW-0560">Oxidoreductase</keyword>
<evidence type="ECO:0000256" key="14">
    <source>
        <dbReference type="RuleBase" id="RU000461"/>
    </source>
</evidence>
<evidence type="ECO:0000313" key="16">
    <source>
        <dbReference type="EMBL" id="CAH1111481.1"/>
    </source>
</evidence>
<reference evidence="16" key="1">
    <citation type="submission" date="2022-01" db="EMBL/GenBank/DDBJ databases">
        <authorList>
            <person name="King R."/>
        </authorList>
    </citation>
    <scope>NUCLEOTIDE SEQUENCE</scope>
</reference>
<protein>
    <recommendedName>
        <fullName evidence="18">Cytochrome P450</fullName>
    </recommendedName>
</protein>
<evidence type="ECO:0000256" key="10">
    <source>
        <dbReference type="ARBA" id="ARBA00023004"/>
    </source>
</evidence>
<dbReference type="GO" id="GO:0020037">
    <property type="term" value="F:heme binding"/>
    <property type="evidence" value="ECO:0007669"/>
    <property type="project" value="InterPro"/>
</dbReference>
<evidence type="ECO:0008006" key="18">
    <source>
        <dbReference type="Google" id="ProtNLM"/>
    </source>
</evidence>
<evidence type="ECO:0000256" key="8">
    <source>
        <dbReference type="ARBA" id="ARBA00022848"/>
    </source>
</evidence>
<organism evidence="16 17">
    <name type="scientific">Psylliodes chrysocephalus</name>
    <dbReference type="NCBI Taxonomy" id="3402493"/>
    <lineage>
        <taxon>Eukaryota</taxon>
        <taxon>Metazoa</taxon>
        <taxon>Ecdysozoa</taxon>
        <taxon>Arthropoda</taxon>
        <taxon>Hexapoda</taxon>
        <taxon>Insecta</taxon>
        <taxon>Pterygota</taxon>
        <taxon>Neoptera</taxon>
        <taxon>Endopterygota</taxon>
        <taxon>Coleoptera</taxon>
        <taxon>Polyphaga</taxon>
        <taxon>Cucujiformia</taxon>
        <taxon>Chrysomeloidea</taxon>
        <taxon>Chrysomelidae</taxon>
        <taxon>Galerucinae</taxon>
        <taxon>Alticini</taxon>
        <taxon>Psylliodes</taxon>
    </lineage>
</organism>
<dbReference type="Pfam" id="PF00067">
    <property type="entry name" value="p450"/>
    <property type="match status" value="1"/>
</dbReference>
<dbReference type="FunFam" id="1.10.630.10:FF:000042">
    <property type="entry name" value="Cytochrome P450"/>
    <property type="match status" value="1"/>
</dbReference>
<comment type="cofactor">
    <cofactor evidence="1 13">
        <name>heme</name>
        <dbReference type="ChEBI" id="CHEBI:30413"/>
    </cofactor>
</comment>
<evidence type="ECO:0000256" key="11">
    <source>
        <dbReference type="ARBA" id="ARBA00023033"/>
    </source>
</evidence>
<evidence type="ECO:0000256" key="3">
    <source>
        <dbReference type="ARBA" id="ARBA00004406"/>
    </source>
</evidence>
<keyword evidence="8" id="KW-0492">Microsome</keyword>
<dbReference type="PANTHER" id="PTHR24292">
    <property type="entry name" value="CYTOCHROME P450"/>
    <property type="match status" value="1"/>
</dbReference>
<dbReference type="CDD" id="cd11056">
    <property type="entry name" value="CYP6-like"/>
    <property type="match status" value="1"/>
</dbReference>
<dbReference type="PRINTS" id="PR00463">
    <property type="entry name" value="EP450I"/>
</dbReference>
<evidence type="ECO:0000256" key="9">
    <source>
        <dbReference type="ARBA" id="ARBA00023002"/>
    </source>
</evidence>
<dbReference type="GO" id="GO:0004497">
    <property type="term" value="F:monooxygenase activity"/>
    <property type="evidence" value="ECO:0007669"/>
    <property type="project" value="UniProtKB-KW"/>
</dbReference>
<proteinExistence type="inferred from homology"/>
<dbReference type="SUPFAM" id="SSF48264">
    <property type="entry name" value="Cytochrome P450"/>
    <property type="match status" value="1"/>
</dbReference>
<feature type="transmembrane region" description="Helical" evidence="15">
    <location>
        <begin position="6"/>
        <end position="23"/>
    </location>
</feature>
<dbReference type="InterPro" id="IPR036396">
    <property type="entry name" value="Cyt_P450_sf"/>
</dbReference>
<gene>
    <name evidence="16" type="ORF">PSYICH_LOCUS12039</name>
</gene>
<dbReference type="EMBL" id="OV651818">
    <property type="protein sequence ID" value="CAH1111481.1"/>
    <property type="molecule type" value="Genomic_DNA"/>
</dbReference>
<name>A0A9P0CZS2_9CUCU</name>
<keyword evidence="7" id="KW-0256">Endoplasmic reticulum</keyword>
<keyword evidence="12 15" id="KW-0472">Membrane</keyword>
<accession>A0A9P0CZS2</accession>
<evidence type="ECO:0000256" key="13">
    <source>
        <dbReference type="PIRSR" id="PIRSR602401-1"/>
    </source>
</evidence>
<comment type="similarity">
    <text evidence="4 14">Belongs to the cytochrome P450 family.</text>
</comment>
<evidence type="ECO:0000313" key="17">
    <source>
        <dbReference type="Proteomes" id="UP001153636"/>
    </source>
</evidence>
<evidence type="ECO:0000256" key="2">
    <source>
        <dbReference type="ARBA" id="ARBA00004174"/>
    </source>
</evidence>
<evidence type="ECO:0000256" key="6">
    <source>
        <dbReference type="ARBA" id="ARBA00022723"/>
    </source>
</evidence>
<feature type="binding site" description="axial binding residue" evidence="13">
    <location>
        <position position="455"/>
    </location>
    <ligand>
        <name>heme</name>
        <dbReference type="ChEBI" id="CHEBI:30413"/>
    </ligand>
    <ligandPart>
        <name>Fe</name>
        <dbReference type="ChEBI" id="CHEBI:18248"/>
    </ligandPart>
</feature>
<dbReference type="GO" id="GO:0005789">
    <property type="term" value="C:endoplasmic reticulum membrane"/>
    <property type="evidence" value="ECO:0007669"/>
    <property type="project" value="UniProtKB-SubCell"/>
</dbReference>
<evidence type="ECO:0000256" key="4">
    <source>
        <dbReference type="ARBA" id="ARBA00010617"/>
    </source>
</evidence>
<evidence type="ECO:0000256" key="1">
    <source>
        <dbReference type="ARBA" id="ARBA00001971"/>
    </source>
</evidence>
<keyword evidence="6 13" id="KW-0479">Metal-binding</keyword>
<keyword evidence="10 13" id="KW-0408">Iron</keyword>
<dbReference type="PRINTS" id="PR00385">
    <property type="entry name" value="P450"/>
</dbReference>
<dbReference type="InterPro" id="IPR017972">
    <property type="entry name" value="Cyt_P450_CS"/>
</dbReference>
<dbReference type="GO" id="GO:0016705">
    <property type="term" value="F:oxidoreductase activity, acting on paired donors, with incorporation or reduction of molecular oxygen"/>
    <property type="evidence" value="ECO:0007669"/>
    <property type="project" value="InterPro"/>
</dbReference>
<keyword evidence="15" id="KW-0812">Transmembrane</keyword>
<dbReference type="InterPro" id="IPR002401">
    <property type="entry name" value="Cyt_P450_E_grp-I"/>
</dbReference>
<dbReference type="Gene3D" id="1.10.630.10">
    <property type="entry name" value="Cytochrome P450"/>
    <property type="match status" value="1"/>
</dbReference>
<dbReference type="PANTHER" id="PTHR24292:SF100">
    <property type="entry name" value="CYTOCHROME P450 6A16, ISOFORM B-RELATED"/>
    <property type="match status" value="1"/>
</dbReference>
<sequence length="509" mass="58899">MVSITIIYIFLSVVGIIFFYIKWKQSYWSRRGVNYIEPDFFFGNTTAITKRKEHRNKVYRSFYHYFKSRGEKFGGVYDFLSPVLILTDQKLIKNVLQKDFSHFVNHVGYINEDADAITGNLFNLKDGKWKDIRSKLTPTFTTGKIKMMFETMTECVKGLEKLLDENAALNDPVDIKKYLLLFTSDIIASVAFGLDINSLKNPKNDFRKEFANIFQPSVKLLVKKFISDNFPRWLLVALNFRLTRKETELFFIELVKDIVENREKNNIYRKDFMHQLIQIKNTGETTDNENLNSKSTMKHLSYGEMAAQAITFYVAGYETSTTTVSFALLELALHIDIQNRLREEIQSVMKRHNNQITYDGIMEMEYLDMVFQESLRKNSTASVLTRECNKAYPIPGSDVVIEPGTEVVISIHGLHNDPEYFPEPNVFDPERFNKDNKKKIPPYAYLPFGEGPRSCIGSRFGKIQSKVGLVAIISRYNVTLNEKTQLPIKLTSNRIPTIEGGLWLNLEKI</sequence>
<evidence type="ECO:0000256" key="7">
    <source>
        <dbReference type="ARBA" id="ARBA00022824"/>
    </source>
</evidence>
<keyword evidence="15" id="KW-1133">Transmembrane helix</keyword>
<keyword evidence="17" id="KW-1185">Reference proteome</keyword>
<dbReference type="OrthoDB" id="2789670at2759"/>
<keyword evidence="5 13" id="KW-0349">Heme</keyword>
<keyword evidence="11 14" id="KW-0503">Monooxygenase</keyword>
<evidence type="ECO:0000256" key="5">
    <source>
        <dbReference type="ARBA" id="ARBA00022617"/>
    </source>
</evidence>
<dbReference type="Proteomes" id="UP001153636">
    <property type="component" value="Chromosome 6"/>
</dbReference>
<dbReference type="InterPro" id="IPR050476">
    <property type="entry name" value="Insect_CytP450_Detox"/>
</dbReference>
<dbReference type="GO" id="GO:0005506">
    <property type="term" value="F:iron ion binding"/>
    <property type="evidence" value="ECO:0007669"/>
    <property type="project" value="InterPro"/>
</dbReference>
<dbReference type="AlphaFoldDB" id="A0A9P0CZS2"/>
<comment type="subcellular location">
    <subcellularLocation>
        <location evidence="3">Endoplasmic reticulum membrane</location>
        <topology evidence="3">Peripheral membrane protein</topology>
    </subcellularLocation>
    <subcellularLocation>
        <location evidence="2">Microsome membrane</location>
        <topology evidence="2">Peripheral membrane protein</topology>
    </subcellularLocation>
</comment>
<dbReference type="InterPro" id="IPR001128">
    <property type="entry name" value="Cyt_P450"/>
</dbReference>
<dbReference type="PROSITE" id="PS00086">
    <property type="entry name" value="CYTOCHROME_P450"/>
    <property type="match status" value="1"/>
</dbReference>
<evidence type="ECO:0000256" key="15">
    <source>
        <dbReference type="SAM" id="Phobius"/>
    </source>
</evidence>